<feature type="transmembrane region" description="Helical" evidence="1">
    <location>
        <begin position="150"/>
        <end position="168"/>
    </location>
</feature>
<accession>A0ABT8MBN2</accession>
<name>A0ABT8MBN2_9EURY</name>
<feature type="transmembrane region" description="Helical" evidence="1">
    <location>
        <begin position="556"/>
        <end position="574"/>
    </location>
</feature>
<feature type="transmembrane region" description="Helical" evidence="1">
    <location>
        <begin position="275"/>
        <end position="296"/>
    </location>
</feature>
<organism evidence="2 3">
    <name type="scientific">Methanoculleus frigidifontis</name>
    <dbReference type="NCBI Taxonomy" id="2584085"/>
    <lineage>
        <taxon>Archaea</taxon>
        <taxon>Methanobacteriati</taxon>
        <taxon>Methanobacteriota</taxon>
        <taxon>Stenosarchaea group</taxon>
        <taxon>Methanomicrobia</taxon>
        <taxon>Methanomicrobiales</taxon>
        <taxon>Methanomicrobiaceae</taxon>
        <taxon>Methanoculleus</taxon>
    </lineage>
</organism>
<feature type="transmembrane region" description="Helical" evidence="1">
    <location>
        <begin position="200"/>
        <end position="224"/>
    </location>
</feature>
<dbReference type="Pfam" id="PF09971">
    <property type="entry name" value="DUF2206"/>
    <property type="match status" value="1"/>
</dbReference>
<comment type="caution">
    <text evidence="2">The sequence shown here is derived from an EMBL/GenBank/DDBJ whole genome shotgun (WGS) entry which is preliminary data.</text>
</comment>
<feature type="transmembrane region" description="Helical" evidence="1">
    <location>
        <begin position="76"/>
        <end position="98"/>
    </location>
</feature>
<feature type="transmembrane region" description="Helical" evidence="1">
    <location>
        <begin position="525"/>
        <end position="544"/>
    </location>
</feature>
<keyword evidence="3" id="KW-1185">Reference proteome</keyword>
<feature type="transmembrane region" description="Helical" evidence="1">
    <location>
        <begin position="353"/>
        <end position="370"/>
    </location>
</feature>
<feature type="transmembrane region" description="Helical" evidence="1">
    <location>
        <begin position="426"/>
        <end position="444"/>
    </location>
</feature>
<keyword evidence="1" id="KW-0812">Transmembrane</keyword>
<feature type="transmembrane region" description="Helical" evidence="1">
    <location>
        <begin position="325"/>
        <end position="341"/>
    </location>
</feature>
<feature type="transmembrane region" description="Helical" evidence="1">
    <location>
        <begin position="586"/>
        <end position="606"/>
    </location>
</feature>
<proteinExistence type="predicted"/>
<gene>
    <name evidence="2" type="ORF">FGU65_10690</name>
</gene>
<feature type="transmembrane region" description="Helical" evidence="1">
    <location>
        <begin position="174"/>
        <end position="193"/>
    </location>
</feature>
<evidence type="ECO:0000313" key="2">
    <source>
        <dbReference type="EMBL" id="MDN7025354.1"/>
    </source>
</evidence>
<evidence type="ECO:0000256" key="1">
    <source>
        <dbReference type="SAM" id="Phobius"/>
    </source>
</evidence>
<dbReference type="InterPro" id="IPR018701">
    <property type="entry name" value="DUF2206_membrane"/>
</dbReference>
<dbReference type="EMBL" id="VCYH01000007">
    <property type="protein sequence ID" value="MDN7025354.1"/>
    <property type="molecule type" value="Genomic_DNA"/>
</dbReference>
<feature type="transmembrane region" description="Helical" evidence="1">
    <location>
        <begin position="110"/>
        <end position="129"/>
    </location>
</feature>
<feature type="transmembrane region" description="Helical" evidence="1">
    <location>
        <begin position="495"/>
        <end position="513"/>
    </location>
</feature>
<sequence length="740" mass="85272">MQIRNILTMNDWDMRSTFLVVLTLQIAFTSSIFFENFGTFFPIIRQTVGFLFLTFVPGILLLRILRIHKIGNLKTLVYSVGLSITILMLMGFCISIIYPLCGISRPISLYPLLITINIITMFLIPLAYIRDRTFASPNYIELREVFATPILALSLLPFGAIAGTYLMNNYGINFLLMILLTIISLIPIVIAYTKWIPRKYYPYVVFSVALTLLYHTSLISMYIWGWDIQYECYLTSNVIQNGFWDPTIQSTCNAMLSLVMLVPLYSITLNLAVDWVFKIIYPFLFTFVPLGLYATFRQQTHESIALFGCFFLIFTFVYYNEMLSLARQEVAELFVVLIILSTIDSNLSRKQKIFLFFAFSTSLIVSHYGLAYLFMYILFLTSILVALGLSLNIQNNIDHYFRWMQGKLYILSGLNLNKIKSPGYRIPLHAILFYGLFILIWYIYTSSSSSFEILLKIVHQVSTNMPSGILNPDTSQGLAVIITNTTAPLHEVGKYLHVLAILFITIGFVTSWLRHKWIYFDLQFHLLALSAFSICFGALILPYFSSAIGVSRIYHVSLIFLSLFCVIGGMTIFSKFKRIREKPTHPLKLFSIFLAIFLLFNCGWIYEVGHENTTNFAINSTVDSTSYNLLEIQGVKWLLNVKEANILYADLYRQLHIHRISGQNTTYNYPIDSNSMDLPSYSYFGEYNKLSLELITYDRWQVLNSYTYYPVTSYVSRSNRIYDNGGPMVYYNDLPPQLSH</sequence>
<keyword evidence="1" id="KW-0472">Membrane</keyword>
<protein>
    <submittedName>
        <fullName evidence="2">DUF2206 domain-containing protein</fullName>
    </submittedName>
</protein>
<dbReference type="Proteomes" id="UP001168338">
    <property type="component" value="Unassembled WGS sequence"/>
</dbReference>
<feature type="transmembrane region" description="Helical" evidence="1">
    <location>
        <begin position="43"/>
        <end position="64"/>
    </location>
</feature>
<evidence type="ECO:0000313" key="3">
    <source>
        <dbReference type="Proteomes" id="UP001168338"/>
    </source>
</evidence>
<feature type="transmembrane region" description="Helical" evidence="1">
    <location>
        <begin position="303"/>
        <end position="319"/>
    </location>
</feature>
<feature type="transmembrane region" description="Helical" evidence="1">
    <location>
        <begin position="376"/>
        <end position="393"/>
    </location>
</feature>
<reference evidence="2" key="1">
    <citation type="submission" date="2019-05" db="EMBL/GenBank/DDBJ databases">
        <title>Methanoculleus sp. FWC-SCC1, a methanogenic archaeon isolated from deep marine cold seep.</title>
        <authorList>
            <person name="Chen Y.-W."/>
            <person name="Chen S.-C."/>
            <person name="Teng N.-H."/>
            <person name="Lai M.-C."/>
        </authorList>
    </citation>
    <scope>NUCLEOTIDE SEQUENCE</scope>
    <source>
        <strain evidence="2">FWC-SCC1</strain>
    </source>
</reference>
<keyword evidence="1" id="KW-1133">Transmembrane helix</keyword>